<reference evidence="2 3" key="1">
    <citation type="submission" date="2024-01" db="EMBL/GenBank/DDBJ databases">
        <authorList>
            <person name="Waweru B."/>
        </authorList>
    </citation>
    <scope>NUCLEOTIDE SEQUENCE [LARGE SCALE GENOMIC DNA]</scope>
</reference>
<dbReference type="AlphaFoldDB" id="A0AAV1RVG3"/>
<name>A0AAV1RVG3_9ROSI</name>
<gene>
    <name evidence="2" type="ORF">DCAF_LOCUS14681</name>
</gene>
<dbReference type="EMBL" id="CAWUPB010001158">
    <property type="protein sequence ID" value="CAK7339623.1"/>
    <property type="molecule type" value="Genomic_DNA"/>
</dbReference>
<keyword evidence="3" id="KW-1185">Reference proteome</keyword>
<comment type="caution">
    <text evidence="2">The sequence shown here is derived from an EMBL/GenBank/DDBJ whole genome shotgun (WGS) entry which is preliminary data.</text>
</comment>
<sequence length="132" mass="15239">MQQEDISNQKLQQEAGQQLLEAKRFTQFAAKPVQPFIQSEQQCEEQFQQPKGHEMKVKAVQRDAGRPEEKVQQIETENQHEQEHNIKDTLDRDEKIVQINHIDFLLPPKFGDSVIEKGVLLSSLFSLMAKGN</sequence>
<accession>A0AAV1RVG3</accession>
<evidence type="ECO:0000313" key="3">
    <source>
        <dbReference type="Proteomes" id="UP001314170"/>
    </source>
</evidence>
<proteinExistence type="predicted"/>
<protein>
    <submittedName>
        <fullName evidence="2">Uncharacterized protein</fullName>
    </submittedName>
</protein>
<dbReference type="Proteomes" id="UP001314170">
    <property type="component" value="Unassembled WGS sequence"/>
</dbReference>
<evidence type="ECO:0000256" key="1">
    <source>
        <dbReference type="SAM" id="MobiDB-lite"/>
    </source>
</evidence>
<organism evidence="2 3">
    <name type="scientific">Dovyalis caffra</name>
    <dbReference type="NCBI Taxonomy" id="77055"/>
    <lineage>
        <taxon>Eukaryota</taxon>
        <taxon>Viridiplantae</taxon>
        <taxon>Streptophyta</taxon>
        <taxon>Embryophyta</taxon>
        <taxon>Tracheophyta</taxon>
        <taxon>Spermatophyta</taxon>
        <taxon>Magnoliopsida</taxon>
        <taxon>eudicotyledons</taxon>
        <taxon>Gunneridae</taxon>
        <taxon>Pentapetalae</taxon>
        <taxon>rosids</taxon>
        <taxon>fabids</taxon>
        <taxon>Malpighiales</taxon>
        <taxon>Salicaceae</taxon>
        <taxon>Flacourtieae</taxon>
        <taxon>Dovyalis</taxon>
    </lineage>
</organism>
<evidence type="ECO:0000313" key="2">
    <source>
        <dbReference type="EMBL" id="CAK7339623.1"/>
    </source>
</evidence>
<feature type="region of interest" description="Disordered" evidence="1">
    <location>
        <begin position="62"/>
        <end position="87"/>
    </location>
</feature>